<keyword evidence="1" id="KW-0812">Transmembrane</keyword>
<evidence type="ECO:0000313" key="2">
    <source>
        <dbReference type="EMBL" id="PVX53609.1"/>
    </source>
</evidence>
<keyword evidence="1" id="KW-0472">Membrane</keyword>
<gene>
    <name evidence="2" type="ORF">C7379_11034</name>
</gene>
<keyword evidence="3" id="KW-1185">Reference proteome</keyword>
<accession>A0A2U0U7M8</accession>
<evidence type="ECO:0000256" key="1">
    <source>
        <dbReference type="SAM" id="Phobius"/>
    </source>
</evidence>
<comment type="caution">
    <text evidence="2">The sequence shown here is derived from an EMBL/GenBank/DDBJ whole genome shotgun (WGS) entry which is preliminary data.</text>
</comment>
<protein>
    <submittedName>
        <fullName evidence="2">Uncharacterized protein</fullName>
    </submittedName>
</protein>
<organism evidence="2 3">
    <name type="scientific">Hallella colorans</name>
    <dbReference type="NCBI Taxonomy" id="1703337"/>
    <lineage>
        <taxon>Bacteria</taxon>
        <taxon>Pseudomonadati</taxon>
        <taxon>Bacteroidota</taxon>
        <taxon>Bacteroidia</taxon>
        <taxon>Bacteroidales</taxon>
        <taxon>Prevotellaceae</taxon>
        <taxon>Hallella</taxon>
    </lineage>
</organism>
<reference evidence="2 3" key="1">
    <citation type="submission" date="2018-05" db="EMBL/GenBank/DDBJ databases">
        <title>Genomic Encyclopedia of Type Strains, Phase IV (KMG-IV): sequencing the most valuable type-strain genomes for metagenomic binning, comparative biology and taxonomic classification.</title>
        <authorList>
            <person name="Goeker M."/>
        </authorList>
    </citation>
    <scope>NUCLEOTIDE SEQUENCE [LARGE SCALE GENOMIC DNA]</scope>
    <source>
        <strain evidence="2 3">DSM 100333</strain>
    </source>
</reference>
<dbReference type="AlphaFoldDB" id="A0A2U0U7M8"/>
<proteinExistence type="predicted"/>
<evidence type="ECO:0000313" key="3">
    <source>
        <dbReference type="Proteomes" id="UP000245870"/>
    </source>
</evidence>
<name>A0A2U0U7M8_9BACT</name>
<sequence length="44" mass="5445">MLFLSFFIPKITDKWWLRICVFAIAYLFARKYAKNERFLQRVVT</sequence>
<dbReference type="Proteomes" id="UP000245870">
    <property type="component" value="Unassembled WGS sequence"/>
</dbReference>
<feature type="transmembrane region" description="Helical" evidence="1">
    <location>
        <begin position="15"/>
        <end position="33"/>
    </location>
</feature>
<dbReference type="EMBL" id="QENY01000010">
    <property type="protein sequence ID" value="PVX53609.1"/>
    <property type="molecule type" value="Genomic_DNA"/>
</dbReference>
<keyword evidence="1" id="KW-1133">Transmembrane helix</keyword>